<accession>A0ABV3M5R8</accession>
<dbReference type="InterPro" id="IPR008775">
    <property type="entry name" value="Phytyl_CoA_dOase-like"/>
</dbReference>
<gene>
    <name evidence="1" type="ORF">AB0887_29085</name>
</gene>
<keyword evidence="2" id="KW-1185">Reference proteome</keyword>
<comment type="caution">
    <text evidence="1">The sequence shown here is derived from an EMBL/GenBank/DDBJ whole genome shotgun (WGS) entry which is preliminary data.</text>
</comment>
<protein>
    <submittedName>
        <fullName evidence="1">Phytanoyl-CoA dioxygenase family protein</fullName>
    </submittedName>
</protein>
<dbReference type="PANTHER" id="PTHR20883">
    <property type="entry name" value="PHYTANOYL-COA DIOXYGENASE DOMAIN CONTAINING 1"/>
    <property type="match status" value="1"/>
</dbReference>
<dbReference type="SUPFAM" id="SSF51197">
    <property type="entry name" value="Clavaminate synthase-like"/>
    <property type="match status" value="1"/>
</dbReference>
<evidence type="ECO:0000313" key="1">
    <source>
        <dbReference type="EMBL" id="MEW2365987.1"/>
    </source>
</evidence>
<sequence length="300" mass="34489">MVSEYSVLTEEELRLLPSDEDVLRYEKTGWYLSQKLLSDAETEALTQASERFYAGQRDRELPARPDRLADWSPADGEIQRNNDYIHYRNEVIGEILRKPVVAAVAARLARTPEIRTFMATLIYKPAAPEEKSNIVSWHFDKYFWPTCSSNNMLTAFIPFHDCTEETGTITMVPGSHRWERRHGAERPTGDPADVAREYLLEGDAERNGASVERVPVHIPRGHMTFHHCLLYHGSGPNRSPAPRRAISFHLQDGTNTYQHYRNSEGRQQPYKHDALVRRTPAGEPDYTDPDFCPTLWPARR</sequence>
<dbReference type="GO" id="GO:0051213">
    <property type="term" value="F:dioxygenase activity"/>
    <property type="evidence" value="ECO:0007669"/>
    <property type="project" value="UniProtKB-KW"/>
</dbReference>
<proteinExistence type="predicted"/>
<reference evidence="1 2" key="1">
    <citation type="submission" date="2024-06" db="EMBL/GenBank/DDBJ databases">
        <title>The Natural Products Discovery Center: Release of the First 8490 Sequenced Strains for Exploring Actinobacteria Biosynthetic Diversity.</title>
        <authorList>
            <person name="Kalkreuter E."/>
            <person name="Kautsar S.A."/>
            <person name="Yang D."/>
            <person name="Bader C.D."/>
            <person name="Teijaro C.N."/>
            <person name="Fluegel L."/>
            <person name="Davis C.M."/>
            <person name="Simpson J.R."/>
            <person name="Lauterbach L."/>
            <person name="Steele A.D."/>
            <person name="Gui C."/>
            <person name="Meng S."/>
            <person name="Li G."/>
            <person name="Viehrig K."/>
            <person name="Ye F."/>
            <person name="Su P."/>
            <person name="Kiefer A.F."/>
            <person name="Nichols A."/>
            <person name="Cepeda A.J."/>
            <person name="Yan W."/>
            <person name="Fan B."/>
            <person name="Jiang Y."/>
            <person name="Adhikari A."/>
            <person name="Zheng C.-J."/>
            <person name="Schuster L."/>
            <person name="Cowan T.M."/>
            <person name="Smanski M.J."/>
            <person name="Chevrette M.G."/>
            <person name="De Carvalho L.P.S."/>
            <person name="Shen B."/>
        </authorList>
    </citation>
    <scope>NUCLEOTIDE SEQUENCE [LARGE SCALE GENOMIC DNA]</scope>
    <source>
        <strain evidence="1 2">NPDC047833</strain>
    </source>
</reference>
<name>A0ABV3M5R8_9ACTN</name>
<organism evidence="1 2">
    <name type="scientific">Streptomyces huasconensis</name>
    <dbReference type="NCBI Taxonomy" id="1854574"/>
    <lineage>
        <taxon>Bacteria</taxon>
        <taxon>Bacillati</taxon>
        <taxon>Actinomycetota</taxon>
        <taxon>Actinomycetes</taxon>
        <taxon>Kitasatosporales</taxon>
        <taxon>Streptomycetaceae</taxon>
        <taxon>Streptomyces</taxon>
    </lineage>
</organism>
<dbReference type="Pfam" id="PF05721">
    <property type="entry name" value="PhyH"/>
    <property type="match status" value="1"/>
</dbReference>
<dbReference type="Proteomes" id="UP001553843">
    <property type="component" value="Unassembled WGS sequence"/>
</dbReference>
<dbReference type="Gene3D" id="2.60.120.620">
    <property type="entry name" value="q2cbj1_9rhob like domain"/>
    <property type="match status" value="1"/>
</dbReference>
<evidence type="ECO:0000313" key="2">
    <source>
        <dbReference type="Proteomes" id="UP001553843"/>
    </source>
</evidence>
<dbReference type="PANTHER" id="PTHR20883:SF48">
    <property type="entry name" value="ECTOINE DIOXYGENASE"/>
    <property type="match status" value="1"/>
</dbReference>
<dbReference type="EMBL" id="JBEYRS010000014">
    <property type="protein sequence ID" value="MEW2365987.1"/>
    <property type="molecule type" value="Genomic_DNA"/>
</dbReference>
<dbReference type="RefSeq" id="WP_359782802.1">
    <property type="nucleotide sequence ID" value="NZ_JBEYRR010000012.1"/>
</dbReference>
<keyword evidence="1" id="KW-0560">Oxidoreductase</keyword>
<keyword evidence="1" id="KW-0223">Dioxygenase</keyword>